<dbReference type="PANTHER" id="PTHR43827">
    <property type="entry name" value="2,5-DIKETO-D-GLUCONIC ACID REDUCTASE"/>
    <property type="match status" value="1"/>
</dbReference>
<proteinExistence type="inferred from homology"/>
<feature type="compositionally biased region" description="Polar residues" evidence="12">
    <location>
        <begin position="16"/>
        <end position="26"/>
    </location>
</feature>
<feature type="region of interest" description="Disordered" evidence="12">
    <location>
        <begin position="1"/>
        <end position="37"/>
    </location>
</feature>
<dbReference type="Proteomes" id="UP000001996">
    <property type="component" value="Unassembled WGS sequence"/>
</dbReference>
<keyword evidence="3" id="KW-0560">Oxidoreductase</keyword>
<dbReference type="PIRSF" id="PIRSF000097">
    <property type="entry name" value="AKR"/>
    <property type="match status" value="1"/>
</dbReference>
<name>A5E6C2_LODEL</name>
<dbReference type="InterPro" id="IPR023210">
    <property type="entry name" value="NADP_OxRdtase_dom"/>
</dbReference>
<comment type="catalytic activity">
    <reaction evidence="5">
        <text>isatin + NADPH + H(+) = 3-hydroxyindolin-2-one + NADP(+)</text>
        <dbReference type="Rhea" id="RHEA:68608"/>
        <dbReference type="ChEBI" id="CHEBI:15378"/>
        <dbReference type="ChEBI" id="CHEBI:27539"/>
        <dbReference type="ChEBI" id="CHEBI:28536"/>
        <dbReference type="ChEBI" id="CHEBI:57783"/>
        <dbReference type="ChEBI" id="CHEBI:58349"/>
    </reaction>
</comment>
<feature type="binding site" evidence="10">
    <location>
        <position position="128"/>
    </location>
    <ligand>
        <name>substrate</name>
    </ligand>
</feature>
<gene>
    <name evidence="14" type="ORF">LELG_05161</name>
</gene>
<evidence type="ECO:0000256" key="1">
    <source>
        <dbReference type="ARBA" id="ARBA00007905"/>
    </source>
</evidence>
<accession>A5E6C2</accession>
<comment type="similarity">
    <text evidence="1">Belongs to the aldo/keto reductase family.</text>
</comment>
<dbReference type="InParanoid" id="A5E6C2"/>
<feature type="active site" description="Proton donor" evidence="9">
    <location>
        <position position="67"/>
    </location>
</feature>
<dbReference type="HOGENOM" id="CLU_023205_0_3_1"/>
<organism evidence="14 15">
    <name type="scientific">Lodderomyces elongisporus (strain ATCC 11503 / CBS 2605 / JCM 1781 / NBRC 1676 / NRRL YB-4239)</name>
    <name type="common">Yeast</name>
    <name type="synonym">Saccharomyces elongisporus</name>
    <dbReference type="NCBI Taxonomy" id="379508"/>
    <lineage>
        <taxon>Eukaryota</taxon>
        <taxon>Fungi</taxon>
        <taxon>Dikarya</taxon>
        <taxon>Ascomycota</taxon>
        <taxon>Saccharomycotina</taxon>
        <taxon>Pichiomycetes</taxon>
        <taxon>Debaryomycetaceae</taxon>
        <taxon>Candida/Lodderomyces clade</taxon>
        <taxon>Lodderomyces</taxon>
    </lineage>
</organism>
<dbReference type="KEGG" id="lel:PVL30_005294"/>
<dbReference type="CDD" id="cd19120">
    <property type="entry name" value="AKR_AKR3C2-3"/>
    <property type="match status" value="1"/>
</dbReference>
<dbReference type="GeneID" id="5230694"/>
<dbReference type="FunFam" id="3.20.20.100:FF:000002">
    <property type="entry name" value="2,5-diketo-D-gluconic acid reductase A"/>
    <property type="match status" value="1"/>
</dbReference>
<dbReference type="InterPro" id="IPR020471">
    <property type="entry name" value="AKR"/>
</dbReference>
<evidence type="ECO:0000256" key="11">
    <source>
        <dbReference type="PIRSR" id="PIRSR000097-3"/>
    </source>
</evidence>
<evidence type="ECO:0000256" key="4">
    <source>
        <dbReference type="ARBA" id="ARBA00050878"/>
    </source>
</evidence>
<dbReference type="STRING" id="379508.A5E6C2"/>
<evidence type="ECO:0000256" key="9">
    <source>
        <dbReference type="PIRSR" id="PIRSR000097-1"/>
    </source>
</evidence>
<dbReference type="SUPFAM" id="SSF51430">
    <property type="entry name" value="NAD(P)-linked oxidoreductase"/>
    <property type="match status" value="1"/>
</dbReference>
<comment type="catalytic activity">
    <reaction evidence="4">
        <text>(R)-pantolactone + NADP(+) = 2-dehydropantolactone + NADPH + H(+)</text>
        <dbReference type="Rhea" id="RHEA:18981"/>
        <dbReference type="ChEBI" id="CHEBI:15378"/>
        <dbReference type="ChEBI" id="CHEBI:16719"/>
        <dbReference type="ChEBI" id="CHEBI:18395"/>
        <dbReference type="ChEBI" id="CHEBI:57783"/>
        <dbReference type="ChEBI" id="CHEBI:58349"/>
        <dbReference type="EC" id="1.1.1.358"/>
    </reaction>
</comment>
<dbReference type="GO" id="GO:0016652">
    <property type="term" value="F:oxidoreductase activity, acting on NAD(P)H as acceptor"/>
    <property type="evidence" value="ECO:0007669"/>
    <property type="project" value="InterPro"/>
</dbReference>
<dbReference type="Pfam" id="PF00248">
    <property type="entry name" value="Aldo_ket_red"/>
    <property type="match status" value="1"/>
</dbReference>
<dbReference type="PANTHER" id="PTHR43827:SF3">
    <property type="entry name" value="NADP-DEPENDENT OXIDOREDUCTASE DOMAIN-CONTAINING PROTEIN"/>
    <property type="match status" value="1"/>
</dbReference>
<evidence type="ECO:0000256" key="8">
    <source>
        <dbReference type="ARBA" id="ARBA00081322"/>
    </source>
</evidence>
<evidence type="ECO:0000313" key="14">
    <source>
        <dbReference type="EMBL" id="EDK46980.1"/>
    </source>
</evidence>
<dbReference type="AlphaFoldDB" id="A5E6C2"/>
<dbReference type="EMBL" id="CH981531">
    <property type="protein sequence ID" value="EDK46980.1"/>
    <property type="molecule type" value="Genomic_DNA"/>
</dbReference>
<evidence type="ECO:0000256" key="2">
    <source>
        <dbReference type="ARBA" id="ARBA00022857"/>
    </source>
</evidence>
<feature type="domain" description="NADP-dependent oxidoreductase" evidence="13">
    <location>
        <begin position="26"/>
        <end position="293"/>
    </location>
</feature>
<evidence type="ECO:0000259" key="13">
    <source>
        <dbReference type="Pfam" id="PF00248"/>
    </source>
</evidence>
<protein>
    <recommendedName>
        <fullName evidence="7">2-dehydropantolactone reductase</fullName>
        <ecNumber evidence="6">1.1.1.358</ecNumber>
    </recommendedName>
    <alternativeName>
        <fullName evidence="7">2-dehydropantolactone reductase</fullName>
    </alternativeName>
    <alternativeName>
        <fullName evidence="8">Ketopantoyl-lactone reductase</fullName>
    </alternativeName>
</protein>
<dbReference type="VEuPathDB" id="FungiDB:LELG_05161"/>
<dbReference type="eggNOG" id="KOG1577">
    <property type="taxonomic scope" value="Eukaryota"/>
</dbReference>
<evidence type="ECO:0000256" key="7">
    <source>
        <dbReference type="ARBA" id="ARBA00079693"/>
    </source>
</evidence>
<keyword evidence="15" id="KW-1185">Reference proteome</keyword>
<evidence type="ECO:0000313" key="15">
    <source>
        <dbReference type="Proteomes" id="UP000001996"/>
    </source>
</evidence>
<keyword evidence="2" id="KW-0521">NADP</keyword>
<dbReference type="FunCoup" id="A5E6C2">
    <property type="interactions" value="193"/>
</dbReference>
<dbReference type="OMA" id="GTKWQWL"/>
<dbReference type="GO" id="GO:0047011">
    <property type="term" value="F:2-dehydropantolactone reductase (A-specific) activity"/>
    <property type="evidence" value="ECO:0007669"/>
    <property type="project" value="UniProtKB-ARBA"/>
</dbReference>
<dbReference type="InterPro" id="IPR044494">
    <property type="entry name" value="AKR3C2/3"/>
</dbReference>
<dbReference type="EC" id="1.1.1.358" evidence="6"/>
<evidence type="ECO:0000256" key="10">
    <source>
        <dbReference type="PIRSR" id="PIRSR000097-2"/>
    </source>
</evidence>
<evidence type="ECO:0000256" key="5">
    <source>
        <dbReference type="ARBA" id="ARBA00051098"/>
    </source>
</evidence>
<sequence>MTYSQSHPVQLHPQFKTKSGQPLSMGTGTGTKWKKDQDKSDINEELVEQLLLSLKLGYRHIDTAEVYNTHKEVGEALKRTDIPREDLWITTKYNGGWGQHKGSESPEKSIELALKDLGVEYIDLFLIHSPFFSTDVSNGYTLEDVWKVLIEAKKQGKVREIGISNAAKVHLERLYKVSPSPEFYPVVNQIEFHAFLQNQSTDIVKYSQEQGILVEAFSPLAPLARVKDGALGGLLKELSSKYSKTDAQLLLRYVLQKGVLPITTSSKESRIKESLDLFDFELTAEEVQEIDKIGKENPYRAFFHEQFKDL</sequence>
<evidence type="ECO:0000256" key="6">
    <source>
        <dbReference type="ARBA" id="ARBA00066965"/>
    </source>
</evidence>
<evidence type="ECO:0000256" key="12">
    <source>
        <dbReference type="SAM" id="MobiDB-lite"/>
    </source>
</evidence>
<reference evidence="14 15" key="1">
    <citation type="journal article" date="2009" name="Nature">
        <title>Evolution of pathogenicity and sexual reproduction in eight Candida genomes.</title>
        <authorList>
            <person name="Butler G."/>
            <person name="Rasmussen M.D."/>
            <person name="Lin M.F."/>
            <person name="Santos M.A."/>
            <person name="Sakthikumar S."/>
            <person name="Munro C.A."/>
            <person name="Rheinbay E."/>
            <person name="Grabherr M."/>
            <person name="Forche A."/>
            <person name="Reedy J.L."/>
            <person name="Agrafioti I."/>
            <person name="Arnaud M.B."/>
            <person name="Bates S."/>
            <person name="Brown A.J."/>
            <person name="Brunke S."/>
            <person name="Costanzo M.C."/>
            <person name="Fitzpatrick D.A."/>
            <person name="de Groot P.W."/>
            <person name="Harris D."/>
            <person name="Hoyer L.L."/>
            <person name="Hube B."/>
            <person name="Klis F.M."/>
            <person name="Kodira C."/>
            <person name="Lennard N."/>
            <person name="Logue M.E."/>
            <person name="Martin R."/>
            <person name="Neiman A.M."/>
            <person name="Nikolaou E."/>
            <person name="Quail M.A."/>
            <person name="Quinn J."/>
            <person name="Santos M.C."/>
            <person name="Schmitzberger F.F."/>
            <person name="Sherlock G."/>
            <person name="Shah P."/>
            <person name="Silverstein K.A."/>
            <person name="Skrzypek M.S."/>
            <person name="Soll D."/>
            <person name="Staggs R."/>
            <person name="Stansfield I."/>
            <person name="Stumpf M.P."/>
            <person name="Sudbery P.E."/>
            <person name="Srikantha T."/>
            <person name="Zeng Q."/>
            <person name="Berman J."/>
            <person name="Berriman M."/>
            <person name="Heitman J."/>
            <person name="Gow N.A."/>
            <person name="Lorenz M.C."/>
            <person name="Birren B.W."/>
            <person name="Kellis M."/>
            <person name="Cuomo C.A."/>
        </authorList>
    </citation>
    <scope>NUCLEOTIDE SEQUENCE [LARGE SCALE GENOMIC DNA]</scope>
    <source>
        <strain evidence="15">ATCC 11503 / BCRC 21390 / CBS 2605 / JCM 1781 / NBRC 1676 / NRRL YB-4239</strain>
    </source>
</reference>
<dbReference type="PRINTS" id="PR00069">
    <property type="entry name" value="ALDKETRDTASE"/>
</dbReference>
<dbReference type="InterPro" id="IPR036812">
    <property type="entry name" value="NAD(P)_OxRdtase_dom_sf"/>
</dbReference>
<dbReference type="GO" id="GO:0042180">
    <property type="term" value="P:ketone metabolic process"/>
    <property type="evidence" value="ECO:0007669"/>
    <property type="project" value="UniProtKB-ARBA"/>
</dbReference>
<evidence type="ECO:0000256" key="3">
    <source>
        <dbReference type="ARBA" id="ARBA00023002"/>
    </source>
</evidence>
<feature type="site" description="Lowers pKa of active site Tyr" evidence="11">
    <location>
        <position position="92"/>
    </location>
</feature>
<dbReference type="OrthoDB" id="416253at2759"/>
<dbReference type="Gene3D" id="3.20.20.100">
    <property type="entry name" value="NADP-dependent oxidoreductase domain"/>
    <property type="match status" value="1"/>
</dbReference>